<name>A0ABR3GR41_9PEZI</name>
<gene>
    <name evidence="6" type="ORF">Q9L58_002511</name>
</gene>
<dbReference type="Pfam" id="PF13520">
    <property type="entry name" value="AA_permease_2"/>
    <property type="match status" value="1"/>
</dbReference>
<keyword evidence="7" id="KW-1185">Reference proteome</keyword>
<keyword evidence="4 5" id="KW-0472">Membrane</keyword>
<keyword evidence="2 5" id="KW-0812">Transmembrane</keyword>
<evidence type="ECO:0000256" key="1">
    <source>
        <dbReference type="ARBA" id="ARBA00004141"/>
    </source>
</evidence>
<proteinExistence type="predicted"/>
<dbReference type="PANTHER" id="PTHR11785">
    <property type="entry name" value="AMINO ACID TRANSPORTER"/>
    <property type="match status" value="1"/>
</dbReference>
<accession>A0ABR3GR41</accession>
<evidence type="ECO:0000256" key="3">
    <source>
        <dbReference type="ARBA" id="ARBA00022989"/>
    </source>
</evidence>
<comment type="subcellular location">
    <subcellularLocation>
        <location evidence="1">Membrane</location>
        <topology evidence="1">Multi-pass membrane protein</topology>
    </subcellularLocation>
</comment>
<evidence type="ECO:0000256" key="2">
    <source>
        <dbReference type="ARBA" id="ARBA00022692"/>
    </source>
</evidence>
<comment type="caution">
    <text evidence="6">The sequence shown here is derived from an EMBL/GenBank/DDBJ whole genome shotgun (WGS) entry which is preliminary data.</text>
</comment>
<dbReference type="EMBL" id="JBBBZM010000022">
    <property type="protein sequence ID" value="KAL0638369.1"/>
    <property type="molecule type" value="Genomic_DNA"/>
</dbReference>
<feature type="transmembrane region" description="Helical" evidence="5">
    <location>
        <begin position="113"/>
        <end position="132"/>
    </location>
</feature>
<dbReference type="PANTHER" id="PTHR11785:SF382">
    <property type="entry name" value="LOW-AFFINITY METHIONINE PERMEASE"/>
    <property type="match status" value="1"/>
</dbReference>
<organism evidence="6 7">
    <name type="scientific">Discina gigas</name>
    <dbReference type="NCBI Taxonomy" id="1032678"/>
    <lineage>
        <taxon>Eukaryota</taxon>
        <taxon>Fungi</taxon>
        <taxon>Dikarya</taxon>
        <taxon>Ascomycota</taxon>
        <taxon>Pezizomycotina</taxon>
        <taxon>Pezizomycetes</taxon>
        <taxon>Pezizales</taxon>
        <taxon>Discinaceae</taxon>
        <taxon>Discina</taxon>
    </lineage>
</organism>
<dbReference type="InterPro" id="IPR002293">
    <property type="entry name" value="AA/rel_permease1"/>
</dbReference>
<evidence type="ECO:0000313" key="7">
    <source>
        <dbReference type="Proteomes" id="UP001447188"/>
    </source>
</evidence>
<dbReference type="Proteomes" id="UP001447188">
    <property type="component" value="Unassembled WGS sequence"/>
</dbReference>
<evidence type="ECO:0000256" key="4">
    <source>
        <dbReference type="ARBA" id="ARBA00023136"/>
    </source>
</evidence>
<evidence type="ECO:0000256" key="5">
    <source>
        <dbReference type="SAM" id="Phobius"/>
    </source>
</evidence>
<protein>
    <submittedName>
        <fullName evidence="6">Uncharacterized protein</fullName>
    </submittedName>
</protein>
<keyword evidence="3 5" id="KW-1133">Transmembrane helix</keyword>
<sequence>MPFSKFWASNKPCNAPAASLFLHWAVTIIVLVAPPAGEAYEFIVDLYTYPGAWINSFVACGLIYLHFFREREGWTSPWNSPLPVNVFFLLSNLFLAIVPFIPPQKRTTTYPYYVFPVVGVGVLLFGGVYWLFWKVVLPRIGGYKIVASREVLEGGAEVVRYRKVKRS</sequence>
<feature type="transmembrane region" description="Helical" evidence="5">
    <location>
        <begin position="49"/>
        <end position="68"/>
    </location>
</feature>
<feature type="transmembrane region" description="Helical" evidence="5">
    <location>
        <begin position="80"/>
        <end position="101"/>
    </location>
</feature>
<dbReference type="InterPro" id="IPR050598">
    <property type="entry name" value="AminoAcid_Transporter"/>
</dbReference>
<reference evidence="6 7" key="1">
    <citation type="submission" date="2024-02" db="EMBL/GenBank/DDBJ databases">
        <title>Discinaceae phylogenomics.</title>
        <authorList>
            <person name="Dirks A.C."/>
            <person name="James T.Y."/>
        </authorList>
    </citation>
    <scope>NUCLEOTIDE SEQUENCE [LARGE SCALE GENOMIC DNA]</scope>
    <source>
        <strain evidence="6 7">ACD0624</strain>
    </source>
</reference>
<evidence type="ECO:0000313" key="6">
    <source>
        <dbReference type="EMBL" id="KAL0638369.1"/>
    </source>
</evidence>